<organism evidence="2 3">
    <name type="scientific">Pleurodeles waltl</name>
    <name type="common">Iberian ribbed newt</name>
    <dbReference type="NCBI Taxonomy" id="8319"/>
    <lineage>
        <taxon>Eukaryota</taxon>
        <taxon>Metazoa</taxon>
        <taxon>Chordata</taxon>
        <taxon>Craniata</taxon>
        <taxon>Vertebrata</taxon>
        <taxon>Euteleostomi</taxon>
        <taxon>Amphibia</taxon>
        <taxon>Batrachia</taxon>
        <taxon>Caudata</taxon>
        <taxon>Salamandroidea</taxon>
        <taxon>Salamandridae</taxon>
        <taxon>Pleurodelinae</taxon>
        <taxon>Pleurodeles</taxon>
    </lineage>
</organism>
<dbReference type="EMBL" id="JANPWB010000003">
    <property type="protein sequence ID" value="KAJ1202830.1"/>
    <property type="molecule type" value="Genomic_DNA"/>
</dbReference>
<gene>
    <name evidence="2" type="ORF">NDU88_006625</name>
</gene>
<feature type="region of interest" description="Disordered" evidence="1">
    <location>
        <begin position="1"/>
        <end position="199"/>
    </location>
</feature>
<comment type="caution">
    <text evidence="2">The sequence shown here is derived from an EMBL/GenBank/DDBJ whole genome shotgun (WGS) entry which is preliminary data.</text>
</comment>
<evidence type="ECO:0000313" key="3">
    <source>
        <dbReference type="Proteomes" id="UP001066276"/>
    </source>
</evidence>
<accession>A0AAV7VS36</accession>
<sequence length="199" mass="21338">MELPDSKALGTGTNPEVLPGTNGQKKNAARDLSAREDSKEPEKTRTPTETPAGGEEDEDGPTDSRQARRQRGGEDQEAILQDPGHALGRAGPPQGQKKNAGRDWSVQEDNEEPETTRTPKETPAGGEEDEDRPAYGRQAERQRGGEDQEAILQRPRPRSGKSMALTGVWPGLKHDKKGVGKQGGREDAGGITGGCVEKV</sequence>
<reference evidence="2" key="1">
    <citation type="journal article" date="2022" name="bioRxiv">
        <title>Sequencing and chromosome-scale assembly of the giantPleurodeles waltlgenome.</title>
        <authorList>
            <person name="Brown T."/>
            <person name="Elewa A."/>
            <person name="Iarovenko S."/>
            <person name="Subramanian E."/>
            <person name="Araus A.J."/>
            <person name="Petzold A."/>
            <person name="Susuki M."/>
            <person name="Suzuki K.-i.T."/>
            <person name="Hayashi T."/>
            <person name="Toyoda A."/>
            <person name="Oliveira C."/>
            <person name="Osipova E."/>
            <person name="Leigh N.D."/>
            <person name="Simon A."/>
            <person name="Yun M.H."/>
        </authorList>
    </citation>
    <scope>NUCLEOTIDE SEQUENCE</scope>
    <source>
        <strain evidence="2">20211129_DDA</strain>
        <tissue evidence="2">Liver</tissue>
    </source>
</reference>
<feature type="compositionally biased region" description="Basic and acidic residues" evidence="1">
    <location>
        <begin position="28"/>
        <end position="46"/>
    </location>
</feature>
<keyword evidence="3" id="KW-1185">Reference proteome</keyword>
<dbReference type="Proteomes" id="UP001066276">
    <property type="component" value="Chromosome 2_1"/>
</dbReference>
<feature type="compositionally biased region" description="Basic and acidic residues" evidence="1">
    <location>
        <begin position="132"/>
        <end position="146"/>
    </location>
</feature>
<evidence type="ECO:0000256" key="1">
    <source>
        <dbReference type="SAM" id="MobiDB-lite"/>
    </source>
</evidence>
<name>A0AAV7VS36_PLEWA</name>
<proteinExistence type="predicted"/>
<protein>
    <submittedName>
        <fullName evidence="2">Uncharacterized protein</fullName>
    </submittedName>
</protein>
<dbReference type="AlphaFoldDB" id="A0AAV7VS36"/>
<evidence type="ECO:0000313" key="2">
    <source>
        <dbReference type="EMBL" id="KAJ1202830.1"/>
    </source>
</evidence>